<dbReference type="PANTHER" id="PTHR39452:SF1">
    <property type="entry name" value="CHEY-P PHOSPHATASE CHEX"/>
    <property type="match status" value="1"/>
</dbReference>
<dbReference type="EMBL" id="PIQF01000005">
    <property type="protein sequence ID" value="RUO72810.1"/>
    <property type="molecule type" value="Genomic_DNA"/>
</dbReference>
<evidence type="ECO:0000259" key="2">
    <source>
        <dbReference type="Pfam" id="PF13690"/>
    </source>
</evidence>
<proteinExistence type="predicted"/>
<dbReference type="Pfam" id="PF13690">
    <property type="entry name" value="CheX"/>
    <property type="match status" value="1"/>
</dbReference>
<feature type="domain" description="Chemotaxis phosphatase CheX-like" evidence="2">
    <location>
        <begin position="42"/>
        <end position="140"/>
    </location>
</feature>
<dbReference type="OrthoDB" id="9788100at2"/>
<keyword evidence="4" id="KW-1185">Reference proteome</keyword>
<sequence>MNAEFVNPFLQALQNVLSMMAQMELKPGKPQLKRDEYARGDVSGIIGMVGPKVKGSFSISFEENLACEIMHKMLGEMPESIDDEVCDMVGEITNMVTGGAKKTLGESGYEFDMATPIVVSGKDHTISHRSEGPRIIMPFSHLAGKAYIEICFDKISEA</sequence>
<dbReference type="AlphaFoldDB" id="A0A432Z4J7"/>
<dbReference type="GO" id="GO:0006935">
    <property type="term" value="P:chemotaxis"/>
    <property type="evidence" value="ECO:0007669"/>
    <property type="project" value="UniProtKB-KW"/>
</dbReference>
<dbReference type="PANTHER" id="PTHR39452">
    <property type="entry name" value="CHEY-P PHOSPHATASE CHEX"/>
    <property type="match status" value="1"/>
</dbReference>
<keyword evidence="1" id="KW-0145">Chemotaxis</keyword>
<evidence type="ECO:0000256" key="1">
    <source>
        <dbReference type="ARBA" id="ARBA00022500"/>
    </source>
</evidence>
<evidence type="ECO:0000313" key="3">
    <source>
        <dbReference type="EMBL" id="RUO72810.1"/>
    </source>
</evidence>
<dbReference type="InterPro" id="IPR028976">
    <property type="entry name" value="CheC-like_sf"/>
</dbReference>
<dbReference type="CDD" id="cd17906">
    <property type="entry name" value="CheX"/>
    <property type="match status" value="1"/>
</dbReference>
<name>A0A432Z4J7_9GAMM</name>
<accession>A0A432Z4J7</accession>
<dbReference type="InterPro" id="IPR038756">
    <property type="entry name" value="CheX-like"/>
</dbReference>
<comment type="caution">
    <text evidence="3">The sequence shown here is derived from an EMBL/GenBank/DDBJ whole genome shotgun (WGS) entry which is preliminary data.</text>
</comment>
<dbReference type="RefSeq" id="WP_126785657.1">
    <property type="nucleotide sequence ID" value="NZ_PIQF01000005.1"/>
</dbReference>
<gene>
    <name evidence="3" type="ORF">CWI81_12580</name>
</gene>
<dbReference type="SUPFAM" id="SSF103039">
    <property type="entry name" value="CheC-like"/>
    <property type="match status" value="1"/>
</dbReference>
<protein>
    <submittedName>
        <fullName evidence="3">Chemotaxis protein CheX</fullName>
    </submittedName>
</protein>
<evidence type="ECO:0000313" key="4">
    <source>
        <dbReference type="Proteomes" id="UP000287908"/>
    </source>
</evidence>
<dbReference type="Proteomes" id="UP000287908">
    <property type="component" value="Unassembled WGS sequence"/>
</dbReference>
<dbReference type="InterPro" id="IPR028051">
    <property type="entry name" value="CheX-like_dom"/>
</dbReference>
<organism evidence="3 4">
    <name type="scientific">Idiomarina seosinensis</name>
    <dbReference type="NCBI Taxonomy" id="281739"/>
    <lineage>
        <taxon>Bacteria</taxon>
        <taxon>Pseudomonadati</taxon>
        <taxon>Pseudomonadota</taxon>
        <taxon>Gammaproteobacteria</taxon>
        <taxon>Alteromonadales</taxon>
        <taxon>Idiomarinaceae</taxon>
        <taxon>Idiomarina</taxon>
    </lineage>
</organism>
<dbReference type="Gene3D" id="3.40.1550.10">
    <property type="entry name" value="CheC-like"/>
    <property type="match status" value="1"/>
</dbReference>
<reference evidence="3 4" key="1">
    <citation type="journal article" date="2011" name="Front. Microbiol.">
        <title>Genomic signatures of strain selection and enhancement in Bacillus atrophaeus var. globigii, a historical biowarfare simulant.</title>
        <authorList>
            <person name="Gibbons H.S."/>
            <person name="Broomall S.M."/>
            <person name="McNew L.A."/>
            <person name="Daligault H."/>
            <person name="Chapman C."/>
            <person name="Bruce D."/>
            <person name="Karavis M."/>
            <person name="Krepps M."/>
            <person name="McGregor P.A."/>
            <person name="Hong C."/>
            <person name="Park K.H."/>
            <person name="Akmal A."/>
            <person name="Feldman A."/>
            <person name="Lin J.S."/>
            <person name="Chang W.E."/>
            <person name="Higgs B.W."/>
            <person name="Demirev P."/>
            <person name="Lindquist J."/>
            <person name="Liem A."/>
            <person name="Fochler E."/>
            <person name="Read T.D."/>
            <person name="Tapia R."/>
            <person name="Johnson S."/>
            <person name="Bishop-Lilly K.A."/>
            <person name="Detter C."/>
            <person name="Han C."/>
            <person name="Sozhamannan S."/>
            <person name="Rosenzweig C.N."/>
            <person name="Skowronski E.W."/>
        </authorList>
    </citation>
    <scope>NUCLEOTIDE SEQUENCE [LARGE SCALE GENOMIC DNA]</scope>
    <source>
        <strain evidence="3 4">CL-SP19</strain>
    </source>
</reference>